<protein>
    <submittedName>
        <fullName evidence="7">RNA methyltransferase</fullName>
    </submittedName>
</protein>
<dbReference type="AlphaFoldDB" id="A0A090WCS5"/>
<feature type="binding site" evidence="4">
    <location>
        <position position="366"/>
    </location>
    <ligand>
        <name>S-adenosyl-L-methionine</name>
        <dbReference type="ChEBI" id="CHEBI:59789"/>
    </ligand>
</feature>
<evidence type="ECO:0000256" key="2">
    <source>
        <dbReference type="ARBA" id="ARBA00022679"/>
    </source>
</evidence>
<evidence type="ECO:0000256" key="3">
    <source>
        <dbReference type="ARBA" id="ARBA00022691"/>
    </source>
</evidence>
<feature type="binding site" evidence="4">
    <location>
        <position position="415"/>
    </location>
    <ligand>
        <name>S-adenosyl-L-methionine</name>
        <dbReference type="ChEBI" id="CHEBI:59789"/>
    </ligand>
</feature>
<keyword evidence="1 4" id="KW-0489">Methyltransferase</keyword>
<dbReference type="GO" id="GO:0070041">
    <property type="term" value="F:rRNA (uridine-C5-)-methyltransferase activity"/>
    <property type="evidence" value="ECO:0007669"/>
    <property type="project" value="TreeGrafter"/>
</dbReference>
<sequence>MSYTSVYSLKFGHMSKRRNRANKTFENVPVVDAGAKGKSVAKTEDGAVIFLKNAVPGDVVDIKTFKKRKSFYEGEATVFHTLSDRRTKPVCKHFGTCGGCKWQHMAYDSQLFFKQKEVVENLTRIGHLDLPEVTPIAGSADQYYYRNKMEFSFSASRWLTLEEIQSDVQIEDKKALGFHIPGMWDKILHLDECHLHPTIGEQIRLSVHAFAEAEHIEYFNPREKTGVLRTLMLRMSSIGETMVVIQFFKEDENARIALLEHLKTSFPQIKSLQYIINEKANDTIYDQEVICYDGRDHIFEEMEGLQFKINAKSFYQTNSQQAYELYKITRDFAGLTGKELVYDLYTGTGTIAQFVAKKAKHVVGIESVPVAIEDAKANAAHNNIDNTTFFAGDMRDVFTADFIAEHGAPDVVITDPPRDGMHKDVVAQLLALAAPRIVYVSCNSATQARDLALLKEQYKVVKYQPVDMFPQTHHVESVVLLEIIK</sequence>
<dbReference type="CDD" id="cd02440">
    <property type="entry name" value="AdoMet_MTases"/>
    <property type="match status" value="1"/>
</dbReference>
<dbReference type="InterPro" id="IPR012340">
    <property type="entry name" value="NA-bd_OB-fold"/>
</dbReference>
<dbReference type="FunFam" id="3.40.50.150:FF:000009">
    <property type="entry name" value="23S rRNA (Uracil(1939)-C(5))-methyltransferase RlmD"/>
    <property type="match status" value="1"/>
</dbReference>
<organism evidence="7 8">
    <name type="scientific">Nonlabens ulvanivorans</name>
    <name type="common">Persicivirga ulvanivorans</name>
    <dbReference type="NCBI Taxonomy" id="906888"/>
    <lineage>
        <taxon>Bacteria</taxon>
        <taxon>Pseudomonadati</taxon>
        <taxon>Bacteroidota</taxon>
        <taxon>Flavobacteriia</taxon>
        <taxon>Flavobacteriales</taxon>
        <taxon>Flavobacteriaceae</taxon>
        <taxon>Nonlabens</taxon>
    </lineage>
</organism>
<dbReference type="InterPro" id="IPR030391">
    <property type="entry name" value="MeTrfase_TrmA_CS"/>
</dbReference>
<feature type="domain" description="TRAM" evidence="6">
    <location>
        <begin position="18"/>
        <end position="78"/>
    </location>
</feature>
<dbReference type="InterPro" id="IPR010280">
    <property type="entry name" value="U5_MeTrfase_fam"/>
</dbReference>
<dbReference type="Pfam" id="PF05958">
    <property type="entry name" value="tRNA_U5-meth_tr"/>
    <property type="match status" value="1"/>
</dbReference>
<name>A0A090WCS5_NONUL</name>
<dbReference type="InterPro" id="IPR029063">
    <property type="entry name" value="SAM-dependent_MTases_sf"/>
</dbReference>
<evidence type="ECO:0000313" key="7">
    <source>
        <dbReference type="EMBL" id="GAL74815.1"/>
    </source>
</evidence>
<reference evidence="7 8" key="1">
    <citation type="journal article" date="2014" name="Genome Announc.">
        <title>Draft Genome Sequences of Marine Flavobacterium Nonlabens Strains NR17, NR24, NR27, NR32, NR33, and Ara13.</title>
        <authorList>
            <person name="Nakanishi M."/>
            <person name="Meirelles P."/>
            <person name="Suzuki R."/>
            <person name="Takatani N."/>
            <person name="Mino S."/>
            <person name="Suda W."/>
            <person name="Oshima K."/>
            <person name="Hattori M."/>
            <person name="Ohkuma M."/>
            <person name="Hosokawa M."/>
            <person name="Miyashita K."/>
            <person name="Thompson F.L."/>
            <person name="Niwa A."/>
            <person name="Sawabe T."/>
            <person name="Sawabe T."/>
        </authorList>
    </citation>
    <scope>NUCLEOTIDE SEQUENCE [LARGE SCALE GENOMIC DNA]</scope>
    <source>
        <strain evidence="8">JCM19275</strain>
    </source>
</reference>
<dbReference type="Gene3D" id="2.40.50.140">
    <property type="entry name" value="Nucleic acid-binding proteins"/>
    <property type="match status" value="1"/>
</dbReference>
<dbReference type="Proteomes" id="UP000029647">
    <property type="component" value="Unassembled WGS sequence"/>
</dbReference>
<feature type="binding site" evidence="4">
    <location>
        <position position="316"/>
    </location>
    <ligand>
        <name>S-adenosyl-L-methionine</name>
        <dbReference type="ChEBI" id="CHEBI:59789"/>
    </ligand>
</feature>
<dbReference type="GO" id="GO:0070475">
    <property type="term" value="P:rRNA base methylation"/>
    <property type="evidence" value="ECO:0007669"/>
    <property type="project" value="TreeGrafter"/>
</dbReference>
<evidence type="ECO:0000256" key="4">
    <source>
        <dbReference type="PROSITE-ProRule" id="PRU01024"/>
    </source>
</evidence>
<feature type="binding site" evidence="4">
    <location>
        <position position="345"/>
    </location>
    <ligand>
        <name>S-adenosyl-L-methionine</name>
        <dbReference type="ChEBI" id="CHEBI:59789"/>
    </ligand>
</feature>
<dbReference type="SUPFAM" id="SSF50249">
    <property type="entry name" value="Nucleic acid-binding proteins"/>
    <property type="match status" value="1"/>
</dbReference>
<feature type="active site" description="Nucleophile" evidence="4">
    <location>
        <position position="442"/>
    </location>
</feature>
<keyword evidence="2 4" id="KW-0808">Transferase</keyword>
<keyword evidence="3 4" id="KW-0949">S-adenosyl-L-methionine</keyword>
<dbReference type="Gene3D" id="3.40.50.150">
    <property type="entry name" value="Vaccinia Virus protein VP39"/>
    <property type="match status" value="1"/>
</dbReference>
<evidence type="ECO:0000313" key="8">
    <source>
        <dbReference type="Proteomes" id="UP000029647"/>
    </source>
</evidence>
<dbReference type="PROSITE" id="PS51687">
    <property type="entry name" value="SAM_MT_RNA_M5U"/>
    <property type="match status" value="1"/>
</dbReference>
<comment type="similarity">
    <text evidence="4">Belongs to the class I-like SAM-binding methyltransferase superfamily. RNA M5U methyltransferase family.</text>
</comment>
<feature type="active site" evidence="5">
    <location>
        <position position="442"/>
    </location>
</feature>
<dbReference type="NCBIfam" id="TIGR00479">
    <property type="entry name" value="rumA"/>
    <property type="match status" value="1"/>
</dbReference>
<gene>
    <name evidence="7" type="ORF">JCM19275_854</name>
</gene>
<dbReference type="PANTHER" id="PTHR11061">
    <property type="entry name" value="RNA M5U METHYLTRANSFERASE"/>
    <property type="match status" value="1"/>
</dbReference>
<dbReference type="InterPro" id="IPR030390">
    <property type="entry name" value="MeTrfase_TrmA_AS"/>
</dbReference>
<evidence type="ECO:0000256" key="5">
    <source>
        <dbReference type="PROSITE-ProRule" id="PRU10015"/>
    </source>
</evidence>
<dbReference type="EMBL" id="BBNT01000003">
    <property type="protein sequence ID" value="GAL74815.1"/>
    <property type="molecule type" value="Genomic_DNA"/>
</dbReference>
<accession>A0A090WCS5</accession>
<dbReference type="Gene3D" id="2.40.50.1070">
    <property type="match status" value="1"/>
</dbReference>
<proteinExistence type="inferred from homology"/>
<dbReference type="PROSITE" id="PS01230">
    <property type="entry name" value="TRMA_1"/>
    <property type="match status" value="1"/>
</dbReference>
<dbReference type="PROSITE" id="PS50926">
    <property type="entry name" value="TRAM"/>
    <property type="match status" value="1"/>
</dbReference>
<evidence type="ECO:0000259" key="6">
    <source>
        <dbReference type="PROSITE" id="PS50926"/>
    </source>
</evidence>
<dbReference type="SUPFAM" id="SSF53335">
    <property type="entry name" value="S-adenosyl-L-methionine-dependent methyltransferases"/>
    <property type="match status" value="1"/>
</dbReference>
<dbReference type="PANTHER" id="PTHR11061:SF30">
    <property type="entry name" value="TRNA (URACIL(54)-C(5))-METHYLTRANSFERASE"/>
    <property type="match status" value="1"/>
</dbReference>
<dbReference type="InterPro" id="IPR002792">
    <property type="entry name" value="TRAM_dom"/>
</dbReference>
<evidence type="ECO:0000256" key="1">
    <source>
        <dbReference type="ARBA" id="ARBA00022603"/>
    </source>
</evidence>
<dbReference type="PROSITE" id="PS01231">
    <property type="entry name" value="TRMA_2"/>
    <property type="match status" value="1"/>
</dbReference>
<comment type="caution">
    <text evidence="7">The sequence shown here is derived from an EMBL/GenBank/DDBJ whole genome shotgun (WGS) entry which is preliminary data.</text>
</comment>